<name>A0A6J6ISE3_9ZZZZ</name>
<protein>
    <submittedName>
        <fullName evidence="1">Unannotated protein</fullName>
    </submittedName>
</protein>
<reference evidence="1" key="1">
    <citation type="submission" date="2020-05" db="EMBL/GenBank/DDBJ databases">
        <authorList>
            <person name="Chiriac C."/>
            <person name="Salcher M."/>
            <person name="Ghai R."/>
            <person name="Kavagutti S V."/>
        </authorList>
    </citation>
    <scope>NUCLEOTIDE SEQUENCE</scope>
</reference>
<proteinExistence type="predicted"/>
<accession>A0A6J6ISE3</accession>
<sequence length="74" mass="7490">MIRRITFASARLAIKPQAISGLFVNSRGPGVSPLIVNAANKIAIVADDGIPSASSGIKFEIPSALFAASGPATP</sequence>
<dbReference type="AlphaFoldDB" id="A0A6J6ISE3"/>
<organism evidence="1">
    <name type="scientific">freshwater metagenome</name>
    <dbReference type="NCBI Taxonomy" id="449393"/>
    <lineage>
        <taxon>unclassified sequences</taxon>
        <taxon>metagenomes</taxon>
        <taxon>ecological metagenomes</taxon>
    </lineage>
</organism>
<gene>
    <name evidence="1" type="ORF">UFOPK2046_00168</name>
</gene>
<evidence type="ECO:0000313" key="1">
    <source>
        <dbReference type="EMBL" id="CAB4627355.1"/>
    </source>
</evidence>
<dbReference type="EMBL" id="CAEZVP010000014">
    <property type="protein sequence ID" value="CAB4627355.1"/>
    <property type="molecule type" value="Genomic_DNA"/>
</dbReference>